<dbReference type="Pfam" id="PF00857">
    <property type="entry name" value="Isochorismatase"/>
    <property type="match status" value="1"/>
</dbReference>
<dbReference type="InterPro" id="IPR000868">
    <property type="entry name" value="Isochorismatase-like_dom"/>
</dbReference>
<keyword evidence="2" id="KW-0812">Transmembrane</keyword>
<dbReference type="Proteomes" id="UP001385499">
    <property type="component" value="Unassembled WGS sequence"/>
</dbReference>
<dbReference type="GO" id="GO:0016787">
    <property type="term" value="F:hydrolase activity"/>
    <property type="evidence" value="ECO:0007669"/>
    <property type="project" value="UniProtKB-KW"/>
</dbReference>
<accession>A0ABU8TH55</accession>
<dbReference type="PANTHER" id="PTHR43540">
    <property type="entry name" value="PEROXYUREIDOACRYLATE/UREIDOACRYLATE AMIDOHYDROLASE-RELATED"/>
    <property type="match status" value="1"/>
</dbReference>
<keyword evidence="5" id="KW-1185">Reference proteome</keyword>
<dbReference type="RefSeq" id="WP_340273083.1">
    <property type="nucleotide sequence ID" value="NZ_JBAKIA010000002.1"/>
</dbReference>
<reference evidence="4 5" key="1">
    <citation type="submission" date="2024-02" db="EMBL/GenBank/DDBJ databases">
        <title>Roseibium algae sp. nov., isolated from marine alga (Grateloupia sp.), showing potential in myo-inositol conversion.</title>
        <authorList>
            <person name="Wang Y."/>
        </authorList>
    </citation>
    <scope>NUCLEOTIDE SEQUENCE [LARGE SCALE GENOMIC DNA]</scope>
    <source>
        <strain evidence="4 5">H3510</strain>
    </source>
</reference>
<dbReference type="InterPro" id="IPR036380">
    <property type="entry name" value="Isochorismatase-like_sf"/>
</dbReference>
<feature type="domain" description="Isochorismatase-like" evidence="3">
    <location>
        <begin position="47"/>
        <end position="214"/>
    </location>
</feature>
<dbReference type="PANTHER" id="PTHR43540:SF1">
    <property type="entry name" value="ISOCHORISMATASE HYDROLASE"/>
    <property type="match status" value="1"/>
</dbReference>
<dbReference type="SUPFAM" id="SSF52499">
    <property type="entry name" value="Isochorismatase-like hydrolases"/>
    <property type="match status" value="1"/>
</dbReference>
<name>A0ABU8TH55_9HYPH</name>
<gene>
    <name evidence="4" type="ORF">V6575_05290</name>
</gene>
<organism evidence="4 5">
    <name type="scientific">Roseibium algae</name>
    <dbReference type="NCBI Taxonomy" id="3123038"/>
    <lineage>
        <taxon>Bacteria</taxon>
        <taxon>Pseudomonadati</taxon>
        <taxon>Pseudomonadota</taxon>
        <taxon>Alphaproteobacteria</taxon>
        <taxon>Hyphomicrobiales</taxon>
        <taxon>Stappiaceae</taxon>
        <taxon>Roseibium</taxon>
    </lineage>
</organism>
<proteinExistence type="predicted"/>
<evidence type="ECO:0000313" key="5">
    <source>
        <dbReference type="Proteomes" id="UP001385499"/>
    </source>
</evidence>
<comment type="caution">
    <text evidence="4">The sequence shown here is derived from an EMBL/GenBank/DDBJ whole genome shotgun (WGS) entry which is preliminary data.</text>
</comment>
<evidence type="ECO:0000256" key="2">
    <source>
        <dbReference type="SAM" id="Phobius"/>
    </source>
</evidence>
<dbReference type="InterPro" id="IPR050272">
    <property type="entry name" value="Isochorismatase-like_hydrls"/>
</dbReference>
<dbReference type="CDD" id="cd00431">
    <property type="entry name" value="cysteine_hydrolases"/>
    <property type="match status" value="1"/>
</dbReference>
<dbReference type="EMBL" id="JBAKIA010000002">
    <property type="protein sequence ID" value="MEJ8473493.1"/>
    <property type="molecule type" value="Genomic_DNA"/>
</dbReference>
<keyword evidence="2" id="KW-1133">Transmembrane helix</keyword>
<feature type="transmembrane region" description="Helical" evidence="2">
    <location>
        <begin position="6"/>
        <end position="24"/>
    </location>
</feature>
<dbReference type="Gene3D" id="3.40.50.850">
    <property type="entry name" value="Isochorismatase-like"/>
    <property type="match status" value="1"/>
</dbReference>
<evidence type="ECO:0000259" key="3">
    <source>
        <dbReference type="Pfam" id="PF00857"/>
    </source>
</evidence>
<sequence>MPILTSFLIVCAASLFAVLVYMMMKLKAVGTPTCGHQINLEARPEKCLVVIDVQEDFTRNTGKNAFDPVARDGALERIADEIRTARSRDEHVVFITNVFRDWPVVLAMKLVTGGIGTPGRQGLRLDRMLDVAEGPVFEKSIGDSFSNSKFEDWLEQQNIGHLTLVGLDACHCVQLTAKGGRSRGFRVEILEAATLTTRPDKWAALKGPLRAAGVVV</sequence>
<keyword evidence="2" id="KW-0472">Membrane</keyword>
<evidence type="ECO:0000313" key="4">
    <source>
        <dbReference type="EMBL" id="MEJ8473493.1"/>
    </source>
</evidence>
<evidence type="ECO:0000256" key="1">
    <source>
        <dbReference type="ARBA" id="ARBA00022801"/>
    </source>
</evidence>
<protein>
    <submittedName>
        <fullName evidence="4">Cysteine hydrolase</fullName>
    </submittedName>
</protein>
<keyword evidence="1 4" id="KW-0378">Hydrolase</keyword>